<evidence type="ECO:0000256" key="2">
    <source>
        <dbReference type="ARBA" id="ARBA00008017"/>
    </source>
</evidence>
<evidence type="ECO:0000256" key="7">
    <source>
        <dbReference type="SAM" id="Phobius"/>
    </source>
</evidence>
<feature type="region of interest" description="Disordered" evidence="6">
    <location>
        <begin position="188"/>
        <end position="223"/>
    </location>
</feature>
<feature type="transmembrane region" description="Helical" evidence="7">
    <location>
        <begin position="690"/>
        <end position="708"/>
    </location>
</feature>
<dbReference type="Gene3D" id="2.30.30.60">
    <property type="match status" value="1"/>
</dbReference>
<sequence>MFEMTRAFDSDDVLENVGKPFVDRDLQQERERVRVLRQITRHLTEGTTGPDNEPARRPSPPSDAQHLTPTTIGDRTASGGQQQDTPNACDELNDNSAGLHLASPSFGSPNAPEPPKVVSFAQDQSPEAFSSPATRIGVVSADNLEDSVSRREEDMRETGSEVNKSQSHIGRGGFFPFLQGKTTWLRRQDSGAAGATDAQTEATDGQTVEEEDFDTDEEEGDFERKRRLNRTMNRVKRLLSACKVPNLCSGVLYLLGVVALFVMGLVLNTSYRTVETPESKWLFLLTAILVARMASFLSFGLLVAIMTVVDPDADLPSSLVIETLHEHCARVLWFLLSLITYAVMFSCKTFASNCKRPDDGEWDIIEMQARRYLRVGLLSLLIMSLLSIVREVVMTWVSIHSNTTRNRQLQLLVWKERAFSRLNRVVPELHLHLRYDFRQKGAPEAVKSVRTRRNAAKRHRTGWTSRVPVSAAVEGPVGSSAASSTGGDGLGVGLSGPAPTAWESWRHRSYVILHPIRFHLRGVGRVEITRKREVREYGNQLFTQLLEIQAKLIEENRLSMESFAIFRPPCGDTAAAAHEQRQRGDDGGASPQTVSYNIFGRELIRQYITSPEDAERLLLLLDPSGTGRVTRSRFLSALLAAYNERKQLLKSLEVDESVADILKSLLWMLQWCIIIITVLWLLGVNPYTTILGFASISAGVAFALGNSIKNFVDSLVFVFIQHPFDIGDRVSVDGDVAMNVRRISVMTTTFETIHNKKVVLPNFQLAIAKIINETKSPAAVFEILFQLSIKTSMEQFFDLKRSVIEYCCSLPAHWISNPPPDMHIYSFQPNHSFQVGLWVAHTMTWGEWQNIYPARTRLFWHLMQTLDKLGLEYVLPIQPYMIVNASKSGENNDQDTSLSHAPSPDINSFQPTPRVQQFFLPHVQENRHPGGQKD</sequence>
<evidence type="ECO:0000256" key="5">
    <source>
        <dbReference type="ARBA" id="ARBA00023136"/>
    </source>
</evidence>
<keyword evidence="3 7" id="KW-0812">Transmembrane</keyword>
<feature type="compositionally biased region" description="Polar residues" evidence="6">
    <location>
        <begin position="121"/>
        <end position="133"/>
    </location>
</feature>
<dbReference type="OrthoDB" id="544685at2759"/>
<evidence type="ECO:0000256" key="1">
    <source>
        <dbReference type="ARBA" id="ARBA00004141"/>
    </source>
</evidence>
<feature type="transmembrane region" description="Helical" evidence="7">
    <location>
        <begin position="250"/>
        <end position="269"/>
    </location>
</feature>
<keyword evidence="5 7" id="KW-0472">Membrane</keyword>
<keyword evidence="10" id="KW-1185">Reference proteome</keyword>
<dbReference type="InParanoid" id="A0A0G4G119"/>
<dbReference type="InterPro" id="IPR010920">
    <property type="entry name" value="LSM_dom_sf"/>
</dbReference>
<evidence type="ECO:0000256" key="3">
    <source>
        <dbReference type="ARBA" id="ARBA00022692"/>
    </source>
</evidence>
<feature type="transmembrane region" description="Helical" evidence="7">
    <location>
        <begin position="372"/>
        <end position="397"/>
    </location>
</feature>
<name>A0A0G4G119_VITBC</name>
<feature type="transmembrane region" description="Helical" evidence="7">
    <location>
        <begin position="665"/>
        <end position="683"/>
    </location>
</feature>
<reference evidence="9 10" key="1">
    <citation type="submission" date="2014-11" db="EMBL/GenBank/DDBJ databases">
        <authorList>
            <person name="Zhu J."/>
            <person name="Qi W."/>
            <person name="Song R."/>
        </authorList>
    </citation>
    <scope>NUCLEOTIDE SEQUENCE [LARGE SCALE GENOMIC DNA]</scope>
</reference>
<feature type="transmembrane region" description="Helical" evidence="7">
    <location>
        <begin position="281"/>
        <end position="309"/>
    </location>
</feature>
<feature type="compositionally biased region" description="Polar residues" evidence="6">
    <location>
        <begin position="197"/>
        <end position="206"/>
    </location>
</feature>
<feature type="compositionally biased region" description="Polar residues" evidence="6">
    <location>
        <begin position="65"/>
        <end position="86"/>
    </location>
</feature>
<gene>
    <name evidence="9" type="ORF">Vbra_16656</name>
</gene>
<comment type="similarity">
    <text evidence="2">Belongs to the MscS (TC 1.A.23) family.</text>
</comment>
<dbReference type="Proteomes" id="UP000041254">
    <property type="component" value="Unassembled WGS sequence"/>
</dbReference>
<evidence type="ECO:0000313" key="10">
    <source>
        <dbReference type="Proteomes" id="UP000041254"/>
    </source>
</evidence>
<dbReference type="PhylomeDB" id="A0A0G4G119"/>
<accession>A0A0G4G119</accession>
<feature type="domain" description="Mechanosensitive ion channel MscS" evidence="8">
    <location>
        <begin position="706"/>
        <end position="774"/>
    </location>
</feature>
<dbReference type="GO" id="GO:0006820">
    <property type="term" value="P:monoatomic anion transport"/>
    <property type="evidence" value="ECO:0007669"/>
    <property type="project" value="TreeGrafter"/>
</dbReference>
<feature type="compositionally biased region" description="Basic and acidic residues" evidence="6">
    <location>
        <begin position="147"/>
        <end position="159"/>
    </location>
</feature>
<evidence type="ECO:0000256" key="4">
    <source>
        <dbReference type="ARBA" id="ARBA00022989"/>
    </source>
</evidence>
<dbReference type="InterPro" id="IPR016688">
    <property type="entry name" value="MscS-like_plants/fungi"/>
</dbReference>
<feature type="compositionally biased region" description="Acidic residues" evidence="6">
    <location>
        <begin position="207"/>
        <end position="221"/>
    </location>
</feature>
<proteinExistence type="inferred from homology"/>
<dbReference type="GO" id="GO:0008381">
    <property type="term" value="F:mechanosensitive monoatomic ion channel activity"/>
    <property type="evidence" value="ECO:0007669"/>
    <property type="project" value="TreeGrafter"/>
</dbReference>
<dbReference type="EMBL" id="CDMY01000542">
    <property type="protein sequence ID" value="CEM21676.1"/>
    <property type="molecule type" value="Genomic_DNA"/>
</dbReference>
<evidence type="ECO:0000313" key="9">
    <source>
        <dbReference type="EMBL" id="CEM21676.1"/>
    </source>
</evidence>
<dbReference type="PANTHER" id="PTHR31618">
    <property type="entry name" value="MECHANOSENSITIVE ION CHANNEL PROTEIN 5"/>
    <property type="match status" value="1"/>
</dbReference>
<dbReference type="VEuPathDB" id="CryptoDB:Vbra_16656"/>
<dbReference type="PANTHER" id="PTHR31618:SF1">
    <property type="entry name" value="EF-HAND DOMAIN-CONTAINING PROTEIN"/>
    <property type="match status" value="1"/>
</dbReference>
<dbReference type="Pfam" id="PF00924">
    <property type="entry name" value="MS_channel_2nd"/>
    <property type="match status" value="1"/>
</dbReference>
<evidence type="ECO:0000259" key="8">
    <source>
        <dbReference type="Pfam" id="PF00924"/>
    </source>
</evidence>
<feature type="region of interest" description="Disordered" evidence="6">
    <location>
        <begin position="886"/>
        <end position="911"/>
    </location>
</feature>
<keyword evidence="4 7" id="KW-1133">Transmembrane helix</keyword>
<dbReference type="Gene3D" id="1.10.287.1260">
    <property type="match status" value="1"/>
</dbReference>
<feature type="transmembrane region" description="Helical" evidence="7">
    <location>
        <begin position="329"/>
        <end position="351"/>
    </location>
</feature>
<dbReference type="AlphaFoldDB" id="A0A0G4G119"/>
<evidence type="ECO:0000256" key="6">
    <source>
        <dbReference type="SAM" id="MobiDB-lite"/>
    </source>
</evidence>
<dbReference type="GO" id="GO:0005886">
    <property type="term" value="C:plasma membrane"/>
    <property type="evidence" value="ECO:0007669"/>
    <property type="project" value="TreeGrafter"/>
</dbReference>
<organism evidence="9 10">
    <name type="scientific">Vitrella brassicaformis (strain CCMP3155)</name>
    <dbReference type="NCBI Taxonomy" id="1169540"/>
    <lineage>
        <taxon>Eukaryota</taxon>
        <taxon>Sar</taxon>
        <taxon>Alveolata</taxon>
        <taxon>Colpodellida</taxon>
        <taxon>Vitrellaceae</taxon>
        <taxon>Vitrella</taxon>
    </lineage>
</organism>
<dbReference type="InterPro" id="IPR006685">
    <property type="entry name" value="MscS_channel_2nd"/>
</dbReference>
<protein>
    <recommendedName>
        <fullName evidence="8">Mechanosensitive ion channel MscS domain-containing protein</fullName>
    </recommendedName>
</protein>
<dbReference type="SUPFAM" id="SSF50182">
    <property type="entry name" value="Sm-like ribonucleoproteins"/>
    <property type="match status" value="1"/>
</dbReference>
<dbReference type="InterPro" id="IPR023408">
    <property type="entry name" value="MscS_beta-dom_sf"/>
</dbReference>
<comment type="subcellular location">
    <subcellularLocation>
        <location evidence="1">Membrane</location>
        <topology evidence="1">Multi-pass membrane protein</topology>
    </subcellularLocation>
</comment>
<feature type="region of interest" description="Disordered" evidence="6">
    <location>
        <begin position="37"/>
        <end position="173"/>
    </location>
</feature>